<accession>A0A919MUZ7</accession>
<dbReference type="InterPro" id="IPR036188">
    <property type="entry name" value="FAD/NAD-bd_sf"/>
</dbReference>
<dbReference type="Proteomes" id="UP000647172">
    <property type="component" value="Unassembled WGS sequence"/>
</dbReference>
<protein>
    <submittedName>
        <fullName evidence="5">FAD-dependent oxidoreductase</fullName>
    </submittedName>
</protein>
<proteinExistence type="predicted"/>
<evidence type="ECO:0000313" key="6">
    <source>
        <dbReference type="Proteomes" id="UP000647172"/>
    </source>
</evidence>
<dbReference type="PANTHER" id="PTHR43004">
    <property type="entry name" value="TRK SYSTEM POTASSIUM UPTAKE PROTEIN"/>
    <property type="match status" value="1"/>
</dbReference>
<dbReference type="PRINTS" id="PR00420">
    <property type="entry name" value="RNGMNOXGNASE"/>
</dbReference>
<gene>
    <name evidence="5" type="ORF">Ani05nite_41940</name>
</gene>
<dbReference type="SUPFAM" id="SSF51905">
    <property type="entry name" value="FAD/NAD(P)-binding domain"/>
    <property type="match status" value="1"/>
</dbReference>
<evidence type="ECO:0000313" key="5">
    <source>
        <dbReference type="EMBL" id="GIE50660.1"/>
    </source>
</evidence>
<organism evidence="5 6">
    <name type="scientific">Actinoplanes nipponensis</name>
    <dbReference type="NCBI Taxonomy" id="135950"/>
    <lineage>
        <taxon>Bacteria</taxon>
        <taxon>Bacillati</taxon>
        <taxon>Actinomycetota</taxon>
        <taxon>Actinomycetes</taxon>
        <taxon>Micromonosporales</taxon>
        <taxon>Micromonosporaceae</taxon>
        <taxon>Actinoplanes</taxon>
    </lineage>
</organism>
<comment type="cofactor">
    <cofactor evidence="1">
        <name>FAD</name>
        <dbReference type="ChEBI" id="CHEBI:57692"/>
    </cofactor>
</comment>
<reference evidence="5" key="1">
    <citation type="submission" date="2021-01" db="EMBL/GenBank/DDBJ databases">
        <title>Whole genome shotgun sequence of Actinoplanes nipponensis NBRC 14063.</title>
        <authorList>
            <person name="Komaki H."/>
            <person name="Tamura T."/>
        </authorList>
    </citation>
    <scope>NUCLEOTIDE SEQUENCE</scope>
    <source>
        <strain evidence="5">NBRC 14063</strain>
    </source>
</reference>
<dbReference type="Gene3D" id="3.50.50.60">
    <property type="entry name" value="FAD/NAD(P)-binding domain"/>
    <property type="match status" value="2"/>
</dbReference>
<name>A0A919MUZ7_9ACTN</name>
<comment type="caution">
    <text evidence="5">The sequence shown here is derived from an EMBL/GenBank/DDBJ whole genome shotgun (WGS) entry which is preliminary data.</text>
</comment>
<dbReference type="GO" id="GO:0071949">
    <property type="term" value="F:FAD binding"/>
    <property type="evidence" value="ECO:0007669"/>
    <property type="project" value="InterPro"/>
</dbReference>
<dbReference type="AlphaFoldDB" id="A0A919MUZ7"/>
<evidence type="ECO:0000256" key="1">
    <source>
        <dbReference type="ARBA" id="ARBA00001974"/>
    </source>
</evidence>
<keyword evidence="3" id="KW-0274">FAD</keyword>
<sequence>MIDVVIAGAGPNGLMLACELALAGARPLVLERLAEPTGEQRANGLVGQIVPMLDRRGLYERLADGPGPPRPTPGFVFGAFPLDLHDLPDNPLYTMLVPQRRIEQMLAARATELGVEIRRGHEVLGLTQDDDSVTVEVAGAPPVRASYLVGADGGHSVVRKLAGIDFPGVTRDDTVSRTAHVSVPAGLVEPDGGLRVPGFGVVPPFLHTRTERGLIAWAPMPGRDPLVSVGERRGSGADDDGAMTLAELRAAAARVLGADLPLSAPAGPGPHLLRRMVGGNTRLAAAYRAGRVLLVGDAAHVHSALGGSGLNLGLQDAINLGWKLAAEVRGTAPPGLLDTYESERRPAAERVNMHTRAQSVLIGPGGDVTALRVLLGELLESPLNRRHVAAMLAGADIRYAMPGADGPHVGRWAPDVPGLRALTRAGRPLLLDPTGGLGVGPWAGRVDVAVVPGLAAGMLLRPDCYVAWEGDTGDGLERALAAWFGAPAGAGCG</sequence>
<dbReference type="Gene3D" id="3.40.30.120">
    <property type="match status" value="1"/>
</dbReference>
<dbReference type="PANTHER" id="PTHR43004:SF19">
    <property type="entry name" value="BINDING MONOOXYGENASE, PUTATIVE (JCVI)-RELATED"/>
    <property type="match status" value="1"/>
</dbReference>
<dbReference type="Gene3D" id="3.30.70.2450">
    <property type="match status" value="1"/>
</dbReference>
<dbReference type="Pfam" id="PF01494">
    <property type="entry name" value="FAD_binding_3"/>
    <property type="match status" value="1"/>
</dbReference>
<dbReference type="GO" id="GO:0016709">
    <property type="term" value="F:oxidoreductase activity, acting on paired donors, with incorporation or reduction of molecular oxygen, NAD(P)H as one donor, and incorporation of one atom of oxygen"/>
    <property type="evidence" value="ECO:0007669"/>
    <property type="project" value="UniProtKB-ARBA"/>
</dbReference>
<keyword evidence="6" id="KW-1185">Reference proteome</keyword>
<dbReference type="Pfam" id="PF21274">
    <property type="entry name" value="Rng_hyd_C"/>
    <property type="match status" value="1"/>
</dbReference>
<dbReference type="EMBL" id="BOMQ01000051">
    <property type="protein sequence ID" value="GIE50660.1"/>
    <property type="molecule type" value="Genomic_DNA"/>
</dbReference>
<dbReference type="InterPro" id="IPR050641">
    <property type="entry name" value="RIFMO-like"/>
</dbReference>
<keyword evidence="2" id="KW-0285">Flavoprotein</keyword>
<dbReference type="RefSeq" id="WP_203770554.1">
    <property type="nucleotide sequence ID" value="NZ_BAAAYJ010000024.1"/>
</dbReference>
<dbReference type="InterPro" id="IPR002938">
    <property type="entry name" value="FAD-bd"/>
</dbReference>
<evidence type="ECO:0000256" key="2">
    <source>
        <dbReference type="ARBA" id="ARBA00022630"/>
    </source>
</evidence>
<feature type="domain" description="FAD-binding" evidence="4">
    <location>
        <begin position="2"/>
        <end position="352"/>
    </location>
</feature>
<evidence type="ECO:0000256" key="3">
    <source>
        <dbReference type="ARBA" id="ARBA00022827"/>
    </source>
</evidence>
<evidence type="ECO:0000259" key="4">
    <source>
        <dbReference type="Pfam" id="PF01494"/>
    </source>
</evidence>